<evidence type="ECO:0000313" key="2">
    <source>
        <dbReference type="Proteomes" id="UP000509301"/>
    </source>
</evidence>
<dbReference type="Proteomes" id="UP000509301">
    <property type="component" value="Chromosome"/>
</dbReference>
<protein>
    <submittedName>
        <fullName evidence="1">Uncharacterized protein</fullName>
    </submittedName>
</protein>
<organism evidence="1 2">
    <name type="scientific">Metallosphaera tengchongensis</name>
    <dbReference type="NCBI Taxonomy" id="1532350"/>
    <lineage>
        <taxon>Archaea</taxon>
        <taxon>Thermoproteota</taxon>
        <taxon>Thermoprotei</taxon>
        <taxon>Sulfolobales</taxon>
        <taxon>Sulfolobaceae</taxon>
        <taxon>Metallosphaera</taxon>
    </lineage>
</organism>
<evidence type="ECO:0000313" key="1">
    <source>
        <dbReference type="EMBL" id="QKR00869.1"/>
    </source>
</evidence>
<name>A0A6N0NZA2_9CREN</name>
<dbReference type="KEGG" id="mten:GWK48_11165"/>
<reference evidence="1 2" key="1">
    <citation type="submission" date="2020-02" db="EMBL/GenBank/DDBJ databases">
        <title>Comparative genome analysis reveals the metabolism and evolution of the thermophilic archaeal genus Metallosphaera.</title>
        <authorList>
            <person name="Jiang C."/>
        </authorList>
    </citation>
    <scope>NUCLEOTIDE SEQUENCE [LARGE SCALE GENOMIC DNA]</scope>
    <source>
        <strain evidence="1 2">Ric-A</strain>
    </source>
</reference>
<proteinExistence type="predicted"/>
<keyword evidence="2" id="KW-1185">Reference proteome</keyword>
<dbReference type="GeneID" id="55642510"/>
<dbReference type="AlphaFoldDB" id="A0A6N0NZA2"/>
<dbReference type="EMBL" id="CP049074">
    <property type="protein sequence ID" value="QKR00869.1"/>
    <property type="molecule type" value="Genomic_DNA"/>
</dbReference>
<gene>
    <name evidence="1" type="ORF">GWK48_11165</name>
</gene>
<dbReference type="RefSeq" id="WP_174632295.1">
    <property type="nucleotide sequence ID" value="NZ_CP049074.1"/>
</dbReference>
<accession>A0A6N0NZA2</accession>
<sequence length="104" mass="11800">MRSAEEDEILLNVQKELRIPVNYVCLDRGVEERGRNFVMTAVDINVADVVIGKDDKQYVRITRLEDAHHYKSLAEGLQRYEKSGKGTTGLGLNTFTRGLKTCWG</sequence>